<organism evidence="2 3">
    <name type="scientific">Hyunsoonleella jejuensis</name>
    <dbReference type="NCBI Taxonomy" id="419940"/>
    <lineage>
        <taxon>Bacteria</taxon>
        <taxon>Pseudomonadati</taxon>
        <taxon>Bacteroidota</taxon>
        <taxon>Flavobacteriia</taxon>
        <taxon>Flavobacteriales</taxon>
        <taxon>Flavobacteriaceae</taxon>
    </lineage>
</organism>
<evidence type="ECO:0000313" key="2">
    <source>
        <dbReference type="EMBL" id="SEQ07136.1"/>
    </source>
</evidence>
<dbReference type="Proteomes" id="UP000198999">
    <property type="component" value="Unassembled WGS sequence"/>
</dbReference>
<evidence type="ECO:0000313" key="3">
    <source>
        <dbReference type="Proteomes" id="UP000198999"/>
    </source>
</evidence>
<feature type="transmembrane region" description="Helical" evidence="1">
    <location>
        <begin position="12"/>
        <end position="33"/>
    </location>
</feature>
<sequence length="258" mass="30438">MTSGNTPKYIKYAIGEIVLVVIGILIALQVNNWNEDRIENRRLSNYARSLIQDLKNDIEMLKVSLFQAKKGFYRIENLRNYMLSTPSDSLSNTDLFVYTYDIMYRPYKWNRSTFEELKSSGSIRYIRNDSLEKRLVAYESFSYHLDEDFKFDSSNYEKANASIASIINLNSPYFSEMLVLENKNFNDPNLNLFETQEYINSKAKELKLISSDEELLNILTNKFILIQNQYRIRAFHEMPEILNDAENLIRLLKTEYNL</sequence>
<dbReference type="EMBL" id="FOFN01000001">
    <property type="protein sequence ID" value="SEQ07136.1"/>
    <property type="molecule type" value="Genomic_DNA"/>
</dbReference>
<dbReference type="Pfam" id="PF19578">
    <property type="entry name" value="DUF6090"/>
    <property type="match status" value="1"/>
</dbReference>
<keyword evidence="3" id="KW-1185">Reference proteome</keyword>
<proteinExistence type="predicted"/>
<dbReference type="InterPro" id="IPR045749">
    <property type="entry name" value="DUF6090"/>
</dbReference>
<keyword evidence="1" id="KW-1133">Transmembrane helix</keyword>
<keyword evidence="1" id="KW-0812">Transmembrane</keyword>
<keyword evidence="1" id="KW-0472">Membrane</keyword>
<dbReference type="AlphaFoldDB" id="A0A1H9D0X3"/>
<dbReference type="STRING" id="419940.SAMN05421824_1081"/>
<reference evidence="2 3" key="1">
    <citation type="submission" date="2016-10" db="EMBL/GenBank/DDBJ databases">
        <authorList>
            <person name="de Groot N.N."/>
        </authorList>
    </citation>
    <scope>NUCLEOTIDE SEQUENCE [LARGE SCALE GENOMIC DNA]</scope>
    <source>
        <strain evidence="2 3">DSM 21035</strain>
    </source>
</reference>
<accession>A0A1H9D0X3</accession>
<evidence type="ECO:0000256" key="1">
    <source>
        <dbReference type="SAM" id="Phobius"/>
    </source>
</evidence>
<protein>
    <submittedName>
        <fullName evidence="2">Uncharacterized protein</fullName>
    </submittedName>
</protein>
<gene>
    <name evidence="2" type="ORF">SAMN05421824_1081</name>
</gene>
<name>A0A1H9D0X3_9FLAO</name>